<dbReference type="InterPro" id="IPR010861">
    <property type="entry name" value="DUF1492"/>
</dbReference>
<dbReference type="EMBL" id="AABEQV010000001">
    <property type="protein sequence ID" value="EAG9855442.1"/>
    <property type="molecule type" value="Genomic_DNA"/>
</dbReference>
<accession>A0A823J8X2</accession>
<evidence type="ECO:0000313" key="1">
    <source>
        <dbReference type="EMBL" id="EAG9855442.1"/>
    </source>
</evidence>
<organism evidence="1 2">
    <name type="scientific">Listeria monocytogenes</name>
    <dbReference type="NCBI Taxonomy" id="1639"/>
    <lineage>
        <taxon>Bacteria</taxon>
        <taxon>Bacillati</taxon>
        <taxon>Bacillota</taxon>
        <taxon>Bacilli</taxon>
        <taxon>Bacillales</taxon>
        <taxon>Listeriaceae</taxon>
        <taxon>Listeria</taxon>
    </lineage>
</organism>
<sequence length="171" mass="19850">MKQLSLFKSTNFEIDITSTRRNIWIELEKYQYAKFVVKKNGRAVAGLQATSISDMPGGGFKEFQSDVERAIVTAQTELEEAKLYIEEFDEAIDALTNYKTTNAEVRSRRREIFKMTFLKGMTRHAICYKLAISETLYYKEEQEAIKQFAVRMDCFAISHQSSKRKSGIWVE</sequence>
<dbReference type="Pfam" id="PF07374">
    <property type="entry name" value="DUF1492"/>
    <property type="match status" value="1"/>
</dbReference>
<proteinExistence type="predicted"/>
<protein>
    <submittedName>
        <fullName evidence="1">DUF1492 domain-containing protein</fullName>
    </submittedName>
</protein>
<comment type="caution">
    <text evidence="1">The sequence shown here is derived from an EMBL/GenBank/DDBJ whole genome shotgun (WGS) entry which is preliminary data.</text>
</comment>
<evidence type="ECO:0000313" key="2">
    <source>
        <dbReference type="Proteomes" id="UP000548826"/>
    </source>
</evidence>
<dbReference type="AlphaFoldDB" id="A0A823J8X2"/>
<dbReference type="Proteomes" id="UP000548826">
    <property type="component" value="Unassembled WGS sequence"/>
</dbReference>
<gene>
    <name evidence="1" type="ORF">D4C60_00370</name>
</gene>
<name>A0A823J8X2_LISMN</name>
<reference evidence="1 2" key="1">
    <citation type="submission" date="2019-04" db="EMBL/GenBank/DDBJ databases">
        <authorList>
            <person name="Ashton P.M."/>
            <person name="Dallman T."/>
            <person name="Nair S."/>
            <person name="De Pinna E."/>
            <person name="Peters T."/>
            <person name="Grant K."/>
        </authorList>
    </citation>
    <scope>NUCLEOTIDE SEQUENCE [LARGE SCALE GENOMIC DNA]</scope>
    <source>
        <strain evidence="1 2">429821</strain>
    </source>
</reference>
<dbReference type="RefSeq" id="WP_205267866.1">
    <property type="nucleotide sequence ID" value="NZ_JAFFOC010000019.1"/>
</dbReference>